<proteinExistence type="predicted"/>
<sequence>DLITDLISGSMFSLQN</sequence>
<organism evidence="1 2">
    <name type="scientific">Adineta steineri</name>
    <dbReference type="NCBI Taxonomy" id="433720"/>
    <lineage>
        <taxon>Eukaryota</taxon>
        <taxon>Metazoa</taxon>
        <taxon>Spiralia</taxon>
        <taxon>Gnathifera</taxon>
        <taxon>Rotifera</taxon>
        <taxon>Eurotatoria</taxon>
        <taxon>Bdelloidea</taxon>
        <taxon>Adinetida</taxon>
        <taxon>Adinetidae</taxon>
        <taxon>Adineta</taxon>
    </lineage>
</organism>
<name>A0A820GN02_9BILA</name>
<feature type="non-terminal residue" evidence="1">
    <location>
        <position position="1"/>
    </location>
</feature>
<reference evidence="1" key="1">
    <citation type="submission" date="2021-02" db="EMBL/GenBank/DDBJ databases">
        <authorList>
            <person name="Nowell W R."/>
        </authorList>
    </citation>
    <scope>NUCLEOTIDE SEQUENCE</scope>
</reference>
<protein>
    <submittedName>
        <fullName evidence="1">Uncharacterized protein</fullName>
    </submittedName>
</protein>
<dbReference type="AlphaFoldDB" id="A0A820GN02"/>
<accession>A0A820GN02</accession>
<comment type="caution">
    <text evidence="1">The sequence shown here is derived from an EMBL/GenBank/DDBJ whole genome shotgun (WGS) entry which is preliminary data.</text>
</comment>
<dbReference type="EMBL" id="CAJOAY010014402">
    <property type="protein sequence ID" value="CAF4277953.1"/>
    <property type="molecule type" value="Genomic_DNA"/>
</dbReference>
<evidence type="ECO:0000313" key="1">
    <source>
        <dbReference type="EMBL" id="CAF4277953.1"/>
    </source>
</evidence>
<gene>
    <name evidence="1" type="ORF">OKA104_LOCUS45026</name>
</gene>
<evidence type="ECO:0000313" key="2">
    <source>
        <dbReference type="Proteomes" id="UP000663881"/>
    </source>
</evidence>
<dbReference type="Proteomes" id="UP000663881">
    <property type="component" value="Unassembled WGS sequence"/>
</dbReference>